<protein>
    <recommendedName>
        <fullName evidence="3">Hexosaminidase D</fullName>
    </recommendedName>
</protein>
<dbReference type="EMBL" id="JAINUF010000004">
    <property type="protein sequence ID" value="KAJ8363607.1"/>
    <property type="molecule type" value="Genomic_DNA"/>
</dbReference>
<dbReference type="InterPro" id="IPR017853">
    <property type="entry name" value="GH"/>
</dbReference>
<gene>
    <name evidence="1" type="ORF">SKAU_G00124380</name>
</gene>
<dbReference type="InterPro" id="IPR038901">
    <property type="entry name" value="HEXDC-like"/>
</dbReference>
<dbReference type="Gene3D" id="3.20.20.80">
    <property type="entry name" value="Glycosidases"/>
    <property type="match status" value="1"/>
</dbReference>
<evidence type="ECO:0000313" key="2">
    <source>
        <dbReference type="Proteomes" id="UP001152622"/>
    </source>
</evidence>
<accession>A0A9Q1FPB4</accession>
<dbReference type="PANTHER" id="PTHR21040">
    <property type="entry name" value="BCDNA.GH04120"/>
    <property type="match status" value="1"/>
</dbReference>
<dbReference type="AlphaFoldDB" id="A0A9Q1FPB4"/>
<reference evidence="1" key="1">
    <citation type="journal article" date="2023" name="Science">
        <title>Genome structures resolve the early diversification of teleost fishes.</title>
        <authorList>
            <person name="Parey E."/>
            <person name="Louis A."/>
            <person name="Montfort J."/>
            <person name="Bouchez O."/>
            <person name="Roques C."/>
            <person name="Iampietro C."/>
            <person name="Lluch J."/>
            <person name="Castinel A."/>
            <person name="Donnadieu C."/>
            <person name="Desvignes T."/>
            <person name="Floi Bucao C."/>
            <person name="Jouanno E."/>
            <person name="Wen M."/>
            <person name="Mejri S."/>
            <person name="Dirks R."/>
            <person name="Jansen H."/>
            <person name="Henkel C."/>
            <person name="Chen W.J."/>
            <person name="Zahm M."/>
            <person name="Cabau C."/>
            <person name="Klopp C."/>
            <person name="Thompson A.W."/>
            <person name="Robinson-Rechavi M."/>
            <person name="Braasch I."/>
            <person name="Lecointre G."/>
            <person name="Bobe J."/>
            <person name="Postlethwait J.H."/>
            <person name="Berthelot C."/>
            <person name="Roest Crollius H."/>
            <person name="Guiguen Y."/>
        </authorList>
    </citation>
    <scope>NUCLEOTIDE SEQUENCE</scope>
    <source>
        <strain evidence="1">WJC10195</strain>
    </source>
</reference>
<dbReference type="GO" id="GO:0015929">
    <property type="term" value="F:hexosaminidase activity"/>
    <property type="evidence" value="ECO:0007669"/>
    <property type="project" value="InterPro"/>
</dbReference>
<organism evidence="1 2">
    <name type="scientific">Synaphobranchus kaupii</name>
    <name type="common">Kaup's arrowtooth eel</name>
    <dbReference type="NCBI Taxonomy" id="118154"/>
    <lineage>
        <taxon>Eukaryota</taxon>
        <taxon>Metazoa</taxon>
        <taxon>Chordata</taxon>
        <taxon>Craniata</taxon>
        <taxon>Vertebrata</taxon>
        <taxon>Euteleostomi</taxon>
        <taxon>Actinopterygii</taxon>
        <taxon>Neopterygii</taxon>
        <taxon>Teleostei</taxon>
        <taxon>Anguilliformes</taxon>
        <taxon>Synaphobranchidae</taxon>
        <taxon>Synaphobranchus</taxon>
    </lineage>
</organism>
<dbReference type="Proteomes" id="UP001152622">
    <property type="component" value="Chromosome 4"/>
</dbReference>
<comment type="caution">
    <text evidence="1">The sequence shown here is derived from an EMBL/GenBank/DDBJ whole genome shotgun (WGS) entry which is preliminary data.</text>
</comment>
<sequence>MLRSMSHNTIKASGLMDLVQPMLWDYSPSLDVAGTVQLLETYRSAGLSKVWAASSFKGSTDVSTCVTSTQRHVDNHLQWLQVAAALPSGIEMQGIAITGWQRYDHLSVLCELLPLGLPSLASCLETLCQGSFSKESQTKVTETLGISTVEVKDMASRPCEASCSPYPGQRLATLVVELSELLQSEELRVLDTNMLVKGWFTPYHRKRKIVSPLMAQQIQYQATALLTGVELKVEAMRQEMVKFFPESVAQEWIEQHVSAVLEPIHRLLEDIQVTTQEVLPPGFQLPSPGQEG</sequence>
<proteinExistence type="predicted"/>
<evidence type="ECO:0000313" key="1">
    <source>
        <dbReference type="EMBL" id="KAJ8363607.1"/>
    </source>
</evidence>
<dbReference type="PANTHER" id="PTHR21040:SF6">
    <property type="entry name" value="HEXOSAMINIDASE D"/>
    <property type="match status" value="1"/>
</dbReference>
<name>A0A9Q1FPB4_SYNKA</name>
<evidence type="ECO:0008006" key="3">
    <source>
        <dbReference type="Google" id="ProtNLM"/>
    </source>
</evidence>
<dbReference type="OrthoDB" id="10023921at2759"/>
<dbReference type="SUPFAM" id="SSF51445">
    <property type="entry name" value="(Trans)glycosidases"/>
    <property type="match status" value="1"/>
</dbReference>
<keyword evidence="2" id="KW-1185">Reference proteome</keyword>